<evidence type="ECO:0000313" key="1">
    <source>
        <dbReference type="EMBL" id="KAK1861301.1"/>
    </source>
</evidence>
<proteinExistence type="predicted"/>
<organism evidence="1 2">
    <name type="scientific">Pyropia yezoensis</name>
    <name type="common">Susabi-nori</name>
    <name type="synonym">Porphyra yezoensis</name>
    <dbReference type="NCBI Taxonomy" id="2788"/>
    <lineage>
        <taxon>Eukaryota</taxon>
        <taxon>Rhodophyta</taxon>
        <taxon>Bangiophyceae</taxon>
        <taxon>Bangiales</taxon>
        <taxon>Bangiaceae</taxon>
        <taxon>Pyropia</taxon>
    </lineage>
</organism>
<reference evidence="1" key="1">
    <citation type="submission" date="2019-11" db="EMBL/GenBank/DDBJ databases">
        <title>Nori genome reveals adaptations in red seaweeds to the harsh intertidal environment.</title>
        <authorList>
            <person name="Wang D."/>
            <person name="Mao Y."/>
        </authorList>
    </citation>
    <scope>NUCLEOTIDE SEQUENCE</scope>
    <source>
        <tissue evidence="1">Gametophyte</tissue>
    </source>
</reference>
<name>A0ACC3BTE0_PYRYE</name>
<dbReference type="EMBL" id="CM020618">
    <property type="protein sequence ID" value="KAK1861301.1"/>
    <property type="molecule type" value="Genomic_DNA"/>
</dbReference>
<sequence length="665" mass="72225">MARGRVFRGLASTAAAVLLASAALGRRVDGTSSDGAPPPDNCKVVIVGGGIGGAYTAWRLAVDARAVAGRDVCLFEAANRFGGRILTVNDVPGFEGYTVDLGAYRFHRTAHTHTRSLVEDGLQIPVHCYTDPLNRDDGECHPESRWLVTARGARWVSNTVTNQTVDDQLATWSKRIPYAIPRKFRWGKGQPLAERRQLTDFLLSASSGVPAVAARWKELEETDDYATAMKIVDEVLSAVREDSYKGTPWSEISMITFAAEHGGLSREELNYFLETDQSIGDNLVVGPVSVYWLLRNLLRAEALKKQDIDGFKAMVVPVKNDEAKTRAGMVTIIHTMLDAAADAGVRIYKGHKADRITRVAGGGGGRGGKRMRVAFANGVSVTADRLFLNMGRPDLVSLGRTSLPLSEASPAFVRSVEATLPFALSKMYCFWRDAWWLSILKQTVGRTRTHLPIASARWHDGAMRCRDRRALTGCSGSMLVSYALSDDTLGTSSALEHGLHDPTPYSPLSDEDQGRVLVAGSLTPRQRVLWRSVLRQLRTLYDPALAAAGARAGVPAPDACVSATWTHVGIHIRLPYEAVGKRGGRRGDGGGASVVDDDPRAAAVFPVPGLDVHMVNEAWGVHHGWAESSLSTAEVALYHAMGLPRPAWMDETFHRSTIVQMNNGV</sequence>
<evidence type="ECO:0000313" key="2">
    <source>
        <dbReference type="Proteomes" id="UP000798662"/>
    </source>
</evidence>
<gene>
    <name evidence="1" type="ORF">I4F81_003885</name>
</gene>
<dbReference type="Proteomes" id="UP000798662">
    <property type="component" value="Chromosome 1"/>
</dbReference>
<keyword evidence="2" id="KW-1185">Reference proteome</keyword>
<accession>A0ACC3BTE0</accession>
<comment type="caution">
    <text evidence="1">The sequence shown here is derived from an EMBL/GenBank/DDBJ whole genome shotgun (WGS) entry which is preliminary data.</text>
</comment>
<protein>
    <submittedName>
        <fullName evidence="1">Uncharacterized protein</fullName>
    </submittedName>
</protein>